<proteinExistence type="predicted"/>
<dbReference type="EMBL" id="AP025730">
    <property type="protein sequence ID" value="BDI07154.1"/>
    <property type="molecule type" value="Genomic_DNA"/>
</dbReference>
<evidence type="ECO:0000313" key="1">
    <source>
        <dbReference type="EMBL" id="BDI07154.1"/>
    </source>
</evidence>
<organism evidence="1 2">
    <name type="scientific">Sphaerotilus microaerophilus</name>
    <dbReference type="NCBI Taxonomy" id="2914710"/>
    <lineage>
        <taxon>Bacteria</taxon>
        <taxon>Pseudomonadati</taxon>
        <taxon>Pseudomonadota</taxon>
        <taxon>Betaproteobacteria</taxon>
        <taxon>Burkholderiales</taxon>
        <taxon>Sphaerotilaceae</taxon>
        <taxon>Sphaerotilus</taxon>
    </lineage>
</organism>
<name>A0ABN6PPN1_9BURK</name>
<accession>A0ABN6PPN1</accession>
<keyword evidence="2" id="KW-1185">Reference proteome</keyword>
<protein>
    <submittedName>
        <fullName evidence="1">Uncharacterized protein</fullName>
    </submittedName>
</protein>
<dbReference type="Proteomes" id="UP001057498">
    <property type="component" value="Chromosome"/>
</dbReference>
<gene>
    <name evidence="1" type="ORF">CATMQ487_41240</name>
</gene>
<evidence type="ECO:0000313" key="2">
    <source>
        <dbReference type="Proteomes" id="UP001057498"/>
    </source>
</evidence>
<sequence>MASLGLVGLPAQSAPGDALLSALPAARTGSAFALPSVGGEVPGLDLELDRDIANDRVDVLGLRDRSPYAGTAVGDYHGNHWRARLGWGAWQGEFTGWRRALQDRGDTHPLRSWQGAVQVRLGASDAGSSAQGAWALRASAWGNSAPLLTRRTAGSLNVDGLSAELTDLQIRRARDRQWQLDLIGSRQALGLRWSGFAGAGTSRVRNDGVAARSTVAGCSFQLDFGRERLVATPDAGCQDALIFVIPNRVLPYDAQAETTYRARFAHLGGSVRLSEGDWTLALGYEYQRWRREGIDALVTSRGGVVYDLNHTLIGELGWSPLAGMQWLLRGQYMQHQWLGELPLAYNTLTASRFSQRYGFVSAGLRVSF</sequence>
<reference evidence="1" key="1">
    <citation type="submission" date="2022-04" db="EMBL/GenBank/DDBJ databases">
        <title>Whole genome sequence of Sphaerotilus sp. FB-5.</title>
        <authorList>
            <person name="Takeda M."/>
            <person name="Narihara S."/>
            <person name="Akimoto M."/>
            <person name="Akimoto R."/>
            <person name="Nishiyashiki S."/>
            <person name="Murakami T."/>
        </authorList>
    </citation>
    <scope>NUCLEOTIDE SEQUENCE</scope>
    <source>
        <strain evidence="1">FB-5</strain>
    </source>
</reference>